<dbReference type="InterPro" id="IPR011990">
    <property type="entry name" value="TPR-like_helical_dom_sf"/>
</dbReference>
<dbReference type="SUPFAM" id="SSF48452">
    <property type="entry name" value="TPR-like"/>
    <property type="match status" value="1"/>
</dbReference>
<evidence type="ECO:0000313" key="1">
    <source>
        <dbReference type="EMBL" id="TDD68848.1"/>
    </source>
</evidence>
<dbReference type="OrthoDB" id="3213425at2"/>
<feature type="non-terminal residue" evidence="1">
    <location>
        <position position="1"/>
    </location>
</feature>
<dbReference type="EMBL" id="SMKU01000332">
    <property type="protein sequence ID" value="TDD68848.1"/>
    <property type="molecule type" value="Genomic_DNA"/>
</dbReference>
<dbReference type="AlphaFoldDB" id="A0A4R5A974"/>
<dbReference type="RefSeq" id="WP_131902165.1">
    <property type="nucleotide sequence ID" value="NZ_SMKU01000332.1"/>
</dbReference>
<gene>
    <name evidence="1" type="ORF">E1298_38055</name>
</gene>
<dbReference type="Pfam" id="PF07721">
    <property type="entry name" value="TPR_4"/>
    <property type="match status" value="1"/>
</dbReference>
<organism evidence="1 2">
    <name type="scientific">Actinomadura rubrisoli</name>
    <dbReference type="NCBI Taxonomy" id="2530368"/>
    <lineage>
        <taxon>Bacteria</taxon>
        <taxon>Bacillati</taxon>
        <taxon>Actinomycetota</taxon>
        <taxon>Actinomycetes</taxon>
        <taxon>Streptosporangiales</taxon>
        <taxon>Thermomonosporaceae</taxon>
        <taxon>Actinomadura</taxon>
    </lineage>
</organism>
<dbReference type="InterPro" id="IPR011717">
    <property type="entry name" value="TPR-4"/>
</dbReference>
<dbReference type="GO" id="GO:0042802">
    <property type="term" value="F:identical protein binding"/>
    <property type="evidence" value="ECO:0007669"/>
    <property type="project" value="InterPro"/>
</dbReference>
<sequence length="184" mass="20318">RPHQRCIRDRTHPLAVRLRTQAARAQARLGNREECENSIQQAGDLHDKLPSRAPLRLAMDTGSQALFTMTSYPAQAYIWLGDTEQGDFQKARSYAQSAIALQTAVPGRTAIARIDLGIALAQLGEPEEAAALGRQALAAPRLFNSLRARAADLNDVLAARYPELPAVREFRKVLREVRSEGVPR</sequence>
<dbReference type="Pfam" id="PF13424">
    <property type="entry name" value="TPR_12"/>
    <property type="match status" value="1"/>
</dbReference>
<evidence type="ECO:0000313" key="2">
    <source>
        <dbReference type="Proteomes" id="UP000294513"/>
    </source>
</evidence>
<name>A0A4R5A974_9ACTN</name>
<dbReference type="Gene3D" id="1.25.40.10">
    <property type="entry name" value="Tetratricopeptide repeat domain"/>
    <property type="match status" value="1"/>
</dbReference>
<proteinExistence type="predicted"/>
<dbReference type="Proteomes" id="UP000294513">
    <property type="component" value="Unassembled WGS sequence"/>
</dbReference>
<reference evidence="1 2" key="1">
    <citation type="submission" date="2019-03" db="EMBL/GenBank/DDBJ databases">
        <title>Draft genome sequences of novel Actinobacteria.</title>
        <authorList>
            <person name="Sahin N."/>
            <person name="Ay H."/>
            <person name="Saygin H."/>
        </authorList>
    </citation>
    <scope>NUCLEOTIDE SEQUENCE [LARGE SCALE GENOMIC DNA]</scope>
    <source>
        <strain evidence="1 2">H3C3</strain>
    </source>
</reference>
<accession>A0A4R5A974</accession>
<comment type="caution">
    <text evidence="1">The sequence shown here is derived from an EMBL/GenBank/DDBJ whole genome shotgun (WGS) entry which is preliminary data.</text>
</comment>
<keyword evidence="2" id="KW-1185">Reference proteome</keyword>
<protein>
    <submittedName>
        <fullName evidence="1">Tetratricopeptide repeat protein</fullName>
    </submittedName>
</protein>